<accession>U2GWD9</accession>
<evidence type="ECO:0000256" key="1">
    <source>
        <dbReference type="SAM" id="Coils"/>
    </source>
</evidence>
<feature type="transmembrane region" description="Helical" evidence="2">
    <location>
        <begin position="346"/>
        <end position="367"/>
    </location>
</feature>
<keyword evidence="2" id="KW-0472">Membrane</keyword>
<dbReference type="PATRIC" id="fig|1242968.3.peg.483"/>
<evidence type="ECO:0000256" key="2">
    <source>
        <dbReference type="SAM" id="Phobius"/>
    </source>
</evidence>
<feature type="domain" description="Tape measure protein N-terminal" evidence="3">
    <location>
        <begin position="61"/>
        <end position="252"/>
    </location>
</feature>
<dbReference type="Proteomes" id="UP000016620">
    <property type="component" value="Unassembled WGS sequence"/>
</dbReference>
<sequence length="532" mass="56918">MTEVASLIISAKVEGADKLKSDLNSIENEAKKAEDAAHRLANSFTGLKVAVAAVASSVILREFVRVADDMSLVNSRLKMATSSAAEYAKQQKALHAIARDTHADIKETINLYTKLAPALKNIGKSTEDTNNMVSNFTKALQLGGASAEEAAAAIKQFGQAMGSGALRGDEFNSIAEASPTLLRYMAEGLGVNVGKLRELGSEGKLTAEALSNAFEKVKSRIDSDFAQMPVTVGKAFTDLRTEISLIVGDINEATGATQTISGAITGFANALKENKDTIVGVVSGIGTLIKHLGILGGTYLAIKGSMAAYAAMTTTVTAQTAAGVIQLGFMDRALMKIGVTAGSLKAVFMGFLPTLAIFAAVEAFFALKDSMDKAKPSADKLNDALSKTNEELQKLTQNQRDAINLDLKASLDANFRKIDEINRKLEEHNKFGGIVGAYRLEADEIVKLKAERDDYIAQNSKIIGQRKEIANINSEIGAVETQQQKDAAYINSLDKKVKDLHVTTLSNLKKEASKLKKEIDEILSKPSDNIRV</sequence>
<evidence type="ECO:0000313" key="4">
    <source>
        <dbReference type="EMBL" id="ERJ30313.1"/>
    </source>
</evidence>
<name>U2GWD9_9BACT</name>
<dbReference type="EMBL" id="ANNG01000007">
    <property type="protein sequence ID" value="ERJ30313.1"/>
    <property type="molecule type" value="Genomic_DNA"/>
</dbReference>
<reference evidence="4 5" key="1">
    <citation type="journal article" date="2013" name="BMC Genomics">
        <title>Comparative genomics of Campylobacter concisus isolates reveals genetic diversity and provides insights into disease association.</title>
        <authorList>
            <person name="Deshpande N.P."/>
            <person name="Kaakoush N.O."/>
            <person name="Wilkins M.R."/>
            <person name="Mitchell H.M."/>
        </authorList>
    </citation>
    <scope>NUCLEOTIDE SEQUENCE [LARGE SCALE GENOMIC DNA]</scope>
    <source>
        <strain evidence="4 5">UNSWCS</strain>
    </source>
</reference>
<dbReference type="Pfam" id="PF20155">
    <property type="entry name" value="TMP_3"/>
    <property type="match status" value="1"/>
</dbReference>
<proteinExistence type="predicted"/>
<protein>
    <submittedName>
        <fullName evidence="4">Putative tail length tape measure protein</fullName>
    </submittedName>
</protein>
<comment type="caution">
    <text evidence="4">The sequence shown here is derived from an EMBL/GenBank/DDBJ whole genome shotgun (WGS) entry which is preliminary data.</text>
</comment>
<organism evidence="4 5">
    <name type="scientific">Campylobacter concisus UNSWCS</name>
    <dbReference type="NCBI Taxonomy" id="1242968"/>
    <lineage>
        <taxon>Bacteria</taxon>
        <taxon>Pseudomonadati</taxon>
        <taxon>Campylobacterota</taxon>
        <taxon>Epsilonproteobacteria</taxon>
        <taxon>Campylobacterales</taxon>
        <taxon>Campylobacteraceae</taxon>
        <taxon>Campylobacter</taxon>
    </lineage>
</organism>
<keyword evidence="2" id="KW-0812">Transmembrane</keyword>
<evidence type="ECO:0000313" key="5">
    <source>
        <dbReference type="Proteomes" id="UP000016620"/>
    </source>
</evidence>
<dbReference type="NCBIfam" id="TIGR02675">
    <property type="entry name" value="tape_meas_nterm"/>
    <property type="match status" value="1"/>
</dbReference>
<keyword evidence="2" id="KW-1133">Transmembrane helix</keyword>
<evidence type="ECO:0000259" key="3">
    <source>
        <dbReference type="Pfam" id="PF20155"/>
    </source>
</evidence>
<feature type="coiled-coil region" evidence="1">
    <location>
        <begin position="378"/>
        <end position="405"/>
    </location>
</feature>
<dbReference type="RefSeq" id="WP_021087143.1">
    <property type="nucleotide sequence ID" value="NZ_ANNG01000007.1"/>
</dbReference>
<dbReference type="InterPro" id="IPR013491">
    <property type="entry name" value="Tape_meas_N"/>
</dbReference>
<gene>
    <name evidence="4" type="ORF">UNSWCS_1903</name>
</gene>
<keyword evidence="1" id="KW-0175">Coiled coil</keyword>
<feature type="coiled-coil region" evidence="1">
    <location>
        <begin position="16"/>
        <end position="43"/>
    </location>
</feature>
<dbReference type="AlphaFoldDB" id="U2GWD9"/>